<dbReference type="GO" id="GO:0016020">
    <property type="term" value="C:membrane"/>
    <property type="evidence" value="ECO:0007669"/>
    <property type="project" value="TreeGrafter"/>
</dbReference>
<dbReference type="SUPFAM" id="SSF53474">
    <property type="entry name" value="alpha/beta-Hydrolases"/>
    <property type="match status" value="1"/>
</dbReference>
<dbReference type="GO" id="GO:0016787">
    <property type="term" value="F:hydrolase activity"/>
    <property type="evidence" value="ECO:0007669"/>
    <property type="project" value="UniProtKB-KW"/>
</dbReference>
<dbReference type="Pfam" id="PF00561">
    <property type="entry name" value="Abhydrolase_1"/>
    <property type="match status" value="1"/>
</dbReference>
<feature type="domain" description="AB hydrolase-1" evidence="1">
    <location>
        <begin position="28"/>
        <end position="149"/>
    </location>
</feature>
<dbReference type="PRINTS" id="PR00111">
    <property type="entry name" value="ABHYDROLASE"/>
</dbReference>
<organism evidence="2 3">
    <name type="scientific">Hyalangium minutum</name>
    <dbReference type="NCBI Taxonomy" id="394096"/>
    <lineage>
        <taxon>Bacteria</taxon>
        <taxon>Pseudomonadati</taxon>
        <taxon>Myxococcota</taxon>
        <taxon>Myxococcia</taxon>
        <taxon>Myxococcales</taxon>
        <taxon>Cystobacterineae</taxon>
        <taxon>Archangiaceae</taxon>
        <taxon>Hyalangium</taxon>
    </lineage>
</organism>
<accession>A0A085W941</accession>
<dbReference type="InterPro" id="IPR050266">
    <property type="entry name" value="AB_hydrolase_sf"/>
</dbReference>
<keyword evidence="3" id="KW-1185">Reference proteome</keyword>
<dbReference type="PANTHER" id="PTHR43798">
    <property type="entry name" value="MONOACYLGLYCEROL LIPASE"/>
    <property type="match status" value="1"/>
</dbReference>
<dbReference type="InterPro" id="IPR000073">
    <property type="entry name" value="AB_hydrolase_1"/>
</dbReference>
<protein>
    <submittedName>
        <fullName evidence="2">Hydrolase, alpha/beta fold family protein</fullName>
    </submittedName>
</protein>
<name>A0A085W941_9BACT</name>
<dbReference type="InterPro" id="IPR029058">
    <property type="entry name" value="AB_hydrolase_fold"/>
</dbReference>
<dbReference type="Gene3D" id="3.40.50.1820">
    <property type="entry name" value="alpha/beta hydrolase"/>
    <property type="match status" value="1"/>
</dbReference>
<dbReference type="RefSeq" id="WP_044194171.1">
    <property type="nucleotide sequence ID" value="NZ_JMCB01000014.1"/>
</dbReference>
<evidence type="ECO:0000313" key="3">
    <source>
        <dbReference type="Proteomes" id="UP000028725"/>
    </source>
</evidence>
<dbReference type="EMBL" id="JMCB01000014">
    <property type="protein sequence ID" value="KFE64204.1"/>
    <property type="molecule type" value="Genomic_DNA"/>
</dbReference>
<evidence type="ECO:0000313" key="2">
    <source>
        <dbReference type="EMBL" id="KFE64204.1"/>
    </source>
</evidence>
<gene>
    <name evidence="2" type="ORF">DB31_1998</name>
</gene>
<keyword evidence="2" id="KW-0378">Hydrolase</keyword>
<dbReference type="OrthoDB" id="9804723at2"/>
<dbReference type="PRINTS" id="PR00412">
    <property type="entry name" value="EPOXHYDRLASE"/>
</dbReference>
<dbReference type="AlphaFoldDB" id="A0A085W941"/>
<dbReference type="InterPro" id="IPR000639">
    <property type="entry name" value="Epox_hydrolase-like"/>
</dbReference>
<dbReference type="Proteomes" id="UP000028725">
    <property type="component" value="Unassembled WGS sequence"/>
</dbReference>
<comment type="caution">
    <text evidence="2">The sequence shown here is derived from an EMBL/GenBank/DDBJ whole genome shotgun (WGS) entry which is preliminary data.</text>
</comment>
<dbReference type="PANTHER" id="PTHR43798:SF33">
    <property type="entry name" value="HYDROLASE, PUTATIVE (AFU_ORTHOLOGUE AFUA_2G14860)-RELATED"/>
    <property type="match status" value="1"/>
</dbReference>
<proteinExistence type="predicted"/>
<dbReference type="STRING" id="394096.DB31_1998"/>
<evidence type="ECO:0000259" key="1">
    <source>
        <dbReference type="Pfam" id="PF00561"/>
    </source>
</evidence>
<sequence length="290" mass="32079">MAPSFESFTVLSQAVAVQVRQRNPKGTPAVLFLHGWLDHSHSFDWMLEHLPDAWQLVLLDFRGMGRSEHAPLGAQYSFPDYLLDVEAVLDDLRLNEVHLVGHSLGGIVSTAYAAVRPARIKSLTLIESLGPSGGGPEKARERLQGFLDDSHRPPHRKRYGTMEEAAARLRESNPTLTEAASLHLAKHGTESYEGGYAFRFDPRHRRRFGHAYDEAQWLAISSAVTCPVQLIHGSQGYVLSDTQASARKAALRIARPLTLSGGHHVHMEQPEAVARAIEYFIRGALERAAG</sequence>
<reference evidence="2 3" key="1">
    <citation type="submission" date="2014-04" db="EMBL/GenBank/DDBJ databases">
        <title>Genome assembly of Hyalangium minutum DSM 14724.</title>
        <authorList>
            <person name="Sharma G."/>
            <person name="Subramanian S."/>
        </authorList>
    </citation>
    <scope>NUCLEOTIDE SEQUENCE [LARGE SCALE GENOMIC DNA]</scope>
    <source>
        <strain evidence="2 3">DSM 14724</strain>
    </source>
</reference>